<dbReference type="OrthoDB" id="7666115at2"/>
<dbReference type="EMBL" id="QZEW01000075">
    <property type="protein sequence ID" value="RJL08401.1"/>
    <property type="molecule type" value="Genomic_DNA"/>
</dbReference>
<evidence type="ECO:0000256" key="2">
    <source>
        <dbReference type="SAM" id="SignalP"/>
    </source>
</evidence>
<dbReference type="AlphaFoldDB" id="A0A419A3U9"/>
<feature type="chain" id="PRO_5019367492" description="Excinuclease ABC subunit A" evidence="2">
    <location>
        <begin position="23"/>
        <end position="139"/>
    </location>
</feature>
<name>A0A419A3U9_9RHOB</name>
<dbReference type="Proteomes" id="UP000283587">
    <property type="component" value="Unassembled WGS sequence"/>
</dbReference>
<evidence type="ECO:0000313" key="4">
    <source>
        <dbReference type="Proteomes" id="UP000283587"/>
    </source>
</evidence>
<evidence type="ECO:0000256" key="1">
    <source>
        <dbReference type="SAM" id="MobiDB-lite"/>
    </source>
</evidence>
<evidence type="ECO:0000313" key="3">
    <source>
        <dbReference type="EMBL" id="RJL08401.1"/>
    </source>
</evidence>
<feature type="region of interest" description="Disordered" evidence="1">
    <location>
        <begin position="19"/>
        <end position="50"/>
    </location>
</feature>
<dbReference type="RefSeq" id="WP_119899489.1">
    <property type="nucleotide sequence ID" value="NZ_QNRC01000004.1"/>
</dbReference>
<proteinExistence type="predicted"/>
<reference evidence="4" key="1">
    <citation type="submission" date="2018-09" db="EMBL/GenBank/DDBJ databases">
        <title>Paracoccus onubensis nov. sp. a moderate halophilic bacterium isolated from Gruta de las Maravillas (Aracena, Spain).</title>
        <authorList>
            <person name="Jurado V."/>
            <person name="Gutierrez-Patricio S."/>
            <person name="Gonzalez-Pimentel J.L."/>
            <person name="Miller A.Z."/>
            <person name="Laiz L."/>
            <person name="Saiz-Jimenez C."/>
        </authorList>
    </citation>
    <scope>NUCLEOTIDE SEQUENCE [LARGE SCALE GENOMIC DNA]</scope>
    <source>
        <strain evidence="4">DSM 26381</strain>
    </source>
</reference>
<feature type="signal peptide" evidence="2">
    <location>
        <begin position="1"/>
        <end position="22"/>
    </location>
</feature>
<comment type="caution">
    <text evidence="3">The sequence shown here is derived from an EMBL/GenBank/DDBJ whole genome shotgun (WGS) entry which is preliminary data.</text>
</comment>
<accession>A0A419A3U9</accession>
<organism evidence="3 4">
    <name type="scientific">Paracoccus siganidrum</name>
    <dbReference type="NCBI Taxonomy" id="1276757"/>
    <lineage>
        <taxon>Bacteria</taxon>
        <taxon>Pseudomonadati</taxon>
        <taxon>Pseudomonadota</taxon>
        <taxon>Alphaproteobacteria</taxon>
        <taxon>Rhodobacterales</taxon>
        <taxon>Paracoccaceae</taxon>
        <taxon>Paracoccus</taxon>
    </lineage>
</organism>
<sequence>MKLVPILIAALTLAPLASTPVAADPGRGHGKGGQVRHLDDRGHRGNNGLPIRRVADCPPGLAKRNPPCIPPGQVGKRYGTRVGDTLRIGDYVLIRDVDRYGLEQRRGWNYYRDNGRIYRVDSGTRRILAVLNLIDAFSN</sequence>
<keyword evidence="4" id="KW-1185">Reference proteome</keyword>
<keyword evidence="2" id="KW-0732">Signal</keyword>
<protein>
    <recommendedName>
        <fullName evidence="5">Excinuclease ABC subunit A</fullName>
    </recommendedName>
</protein>
<evidence type="ECO:0008006" key="5">
    <source>
        <dbReference type="Google" id="ProtNLM"/>
    </source>
</evidence>
<gene>
    <name evidence="3" type="ORF">D3P05_16150</name>
</gene>